<dbReference type="PANTHER" id="PTHR43157">
    <property type="entry name" value="PHOSPHATIDYLINOSITOL-GLYCAN BIOSYNTHESIS CLASS F PROTEIN-RELATED"/>
    <property type="match status" value="1"/>
</dbReference>
<keyword evidence="1" id="KW-0560">Oxidoreductase</keyword>
<dbReference type="InterPro" id="IPR002347">
    <property type="entry name" value="SDR_fam"/>
</dbReference>
<dbReference type="SUPFAM" id="SSF51735">
    <property type="entry name" value="NAD(P)-binding Rossmann-fold domains"/>
    <property type="match status" value="1"/>
</dbReference>
<organism evidence="3">
    <name type="scientific">Cyprideis torosa</name>
    <dbReference type="NCBI Taxonomy" id="163714"/>
    <lineage>
        <taxon>Eukaryota</taxon>
        <taxon>Metazoa</taxon>
        <taxon>Ecdysozoa</taxon>
        <taxon>Arthropoda</taxon>
        <taxon>Crustacea</taxon>
        <taxon>Oligostraca</taxon>
        <taxon>Ostracoda</taxon>
        <taxon>Podocopa</taxon>
        <taxon>Podocopida</taxon>
        <taxon>Cytherocopina</taxon>
        <taxon>Cytheroidea</taxon>
        <taxon>Cytherideidae</taxon>
        <taxon>Cyprideis</taxon>
    </lineage>
</organism>
<dbReference type="PANTHER" id="PTHR43157:SF31">
    <property type="entry name" value="PHOSPHATIDYLINOSITOL-GLYCAN BIOSYNTHESIS CLASS F PROTEIN"/>
    <property type="match status" value="1"/>
</dbReference>
<gene>
    <name evidence="3" type="ORF">CTOB1V02_LOCUS940</name>
</gene>
<dbReference type="Gene3D" id="3.40.50.720">
    <property type="entry name" value="NAD(P)-binding Rossmann-like Domain"/>
    <property type="match status" value="1"/>
</dbReference>
<name>A0A7R8W654_9CRUS</name>
<feature type="compositionally biased region" description="Basic and acidic residues" evidence="2">
    <location>
        <begin position="319"/>
        <end position="354"/>
    </location>
</feature>
<proteinExistence type="predicted"/>
<accession>A0A7R8W654</accession>
<dbReference type="PRINTS" id="PR00081">
    <property type="entry name" value="GDHRDH"/>
</dbReference>
<reference evidence="3" key="1">
    <citation type="submission" date="2020-11" db="EMBL/GenBank/DDBJ databases">
        <authorList>
            <person name="Tran Van P."/>
        </authorList>
    </citation>
    <scope>NUCLEOTIDE SEQUENCE</scope>
</reference>
<dbReference type="OrthoDB" id="191139at2759"/>
<dbReference type="AlphaFoldDB" id="A0A7R8W654"/>
<dbReference type="GO" id="GO:0016491">
    <property type="term" value="F:oxidoreductase activity"/>
    <property type="evidence" value="ECO:0007669"/>
    <property type="project" value="UniProtKB-KW"/>
</dbReference>
<dbReference type="EMBL" id="OB660126">
    <property type="protein sequence ID" value="CAD7222944.1"/>
    <property type="molecule type" value="Genomic_DNA"/>
</dbReference>
<evidence type="ECO:0000313" key="3">
    <source>
        <dbReference type="EMBL" id="CAD7222944.1"/>
    </source>
</evidence>
<sequence length="369" mass="40948">MMGQGASDPLPLVTLLGIGLETARDLAGRGARVILACRNLEATAKAKEDIRRTVPNANLEIVSLETSSLRSVRACARDVLQKENQLDILIHNAGIRAPLERVLTEDDLELTMATNHYGHFLLTILLLDLIIKSRPSRIIAVSSSMHHCGEIDLRNPNYERDYRFPFNWYEHAPVYANSKLAQVLFIKGLAKRLEGKGVTCMALHPGLLNTDFFSGVQGPWRALGCLAAICGKNAKEGAQTTIHCAVDERFADEAAWSGTYFKDCEPAAVNPVAENDHLIEGFWTYSEDVTRALAKYYQSPPSPKLQLDAEASRGSMTSEESKESPRESKELSREPKESPKEPKESPKEPKELPKQTKNKIPENSQPFVI</sequence>
<dbReference type="InterPro" id="IPR036291">
    <property type="entry name" value="NAD(P)-bd_dom_sf"/>
</dbReference>
<protein>
    <submittedName>
        <fullName evidence="3">Uncharacterized protein</fullName>
    </submittedName>
</protein>
<evidence type="ECO:0000256" key="1">
    <source>
        <dbReference type="ARBA" id="ARBA00023002"/>
    </source>
</evidence>
<dbReference type="Pfam" id="PF00106">
    <property type="entry name" value="adh_short"/>
    <property type="match status" value="1"/>
</dbReference>
<evidence type="ECO:0000256" key="2">
    <source>
        <dbReference type="SAM" id="MobiDB-lite"/>
    </source>
</evidence>
<feature type="region of interest" description="Disordered" evidence="2">
    <location>
        <begin position="300"/>
        <end position="369"/>
    </location>
</feature>